<keyword evidence="5 7" id="KW-0378">Hydrolase</keyword>
<dbReference type="GO" id="GO:0006145">
    <property type="term" value="P:purine nucleobase catabolic process"/>
    <property type="evidence" value="ECO:0007669"/>
    <property type="project" value="TreeGrafter"/>
</dbReference>
<dbReference type="EMBL" id="JGDB01000222">
    <property type="protein sequence ID" value="EXY89834.1"/>
    <property type="molecule type" value="Genomic_DNA"/>
</dbReference>
<evidence type="ECO:0000256" key="2">
    <source>
        <dbReference type="ARBA" id="ARBA00002368"/>
    </source>
</evidence>
<sequence>MKRTLIQNATIVNEGRSVRGSVVIEGEKIAEVLEKGQKPAIPCEETINANGCYLIPGVIDDHVHFRDPGLTHKADISTESRAAAAGGVTSIMDMPNTNPQTTTLDALNAKFDLLAEKCSVNYSCYFGATNNNYTEFDKLDKNRVCGIKLFMGSSTGNMLVDKMNSLLNIFNGTDLLIAAHCENHETIKKNTEKYVKEYIEKYPHQYYHVHHETLPMGYHAKIRSIAACYESSELAVRLARIADARLHILHISTARELSLFDNDIPLEEKRITAEACVSHLLFDSSDYPELGARIKCNPSIKTKTNRDALRQAVNSNLIDVIATDHAPHLLKEKEGGPLKAMSGMPMIQFSLVSMLELVNEGIFTIEKVVEKMCHAPAQIYNIHNRGFIRPGYQADLVLVRPDALWTVSADQILSKCGWSPLEGRTFEWKVEKTFANGHLLYTDGQVDETYRGQEIYFER</sequence>
<proteinExistence type="inferred from homology"/>
<dbReference type="PANTHER" id="PTHR43668">
    <property type="entry name" value="ALLANTOINASE"/>
    <property type="match status" value="1"/>
</dbReference>
<dbReference type="GO" id="GO:0005737">
    <property type="term" value="C:cytoplasm"/>
    <property type="evidence" value="ECO:0007669"/>
    <property type="project" value="TreeGrafter"/>
</dbReference>
<dbReference type="PANTHER" id="PTHR43668:SF4">
    <property type="entry name" value="ALLANTOINASE"/>
    <property type="match status" value="1"/>
</dbReference>
<dbReference type="SUPFAM" id="SSF51556">
    <property type="entry name" value="Metallo-dependent hydrolases"/>
    <property type="match status" value="1"/>
</dbReference>
<dbReference type="GO" id="GO:0004038">
    <property type="term" value="F:allantoinase activity"/>
    <property type="evidence" value="ECO:0007669"/>
    <property type="project" value="TreeGrafter"/>
</dbReference>
<dbReference type="GO" id="GO:0046872">
    <property type="term" value="F:metal ion binding"/>
    <property type="evidence" value="ECO:0007669"/>
    <property type="project" value="UniProtKB-KW"/>
</dbReference>
<dbReference type="RefSeq" id="WP_005788965.1">
    <property type="nucleotide sequence ID" value="NZ_JGDB01000222.1"/>
</dbReference>
<evidence type="ECO:0000259" key="6">
    <source>
        <dbReference type="Pfam" id="PF01979"/>
    </source>
</evidence>
<dbReference type="AlphaFoldDB" id="A0A015TZL0"/>
<comment type="caution">
    <text evidence="7">The sequence shown here is derived from an EMBL/GenBank/DDBJ whole genome shotgun (WGS) entry which is preliminary data.</text>
</comment>
<dbReference type="EC" id="3.5.2.3" evidence="7"/>
<reference evidence="7 8" key="1">
    <citation type="submission" date="2014-02" db="EMBL/GenBank/DDBJ databases">
        <authorList>
            <person name="Sears C."/>
            <person name="Carroll K."/>
            <person name="Sack B.R."/>
            <person name="Qadri F."/>
            <person name="Myers L.L."/>
            <person name="Chung G.-T."/>
            <person name="Escheverria P."/>
            <person name="Fraser C.M."/>
            <person name="Sadzewicz L."/>
            <person name="Shefchek K.A."/>
            <person name="Tallon L."/>
            <person name="Das S.P."/>
            <person name="Daugherty S."/>
            <person name="Mongodin E.F."/>
        </authorList>
    </citation>
    <scope>NUCLEOTIDE SEQUENCE [LARGE SCALE GENOMIC DNA]</scope>
    <source>
        <strain evidence="8">3998T(B)3</strain>
    </source>
</reference>
<dbReference type="InterPro" id="IPR002195">
    <property type="entry name" value="Dihydroorotase_CS"/>
</dbReference>
<dbReference type="GO" id="GO:0004151">
    <property type="term" value="F:dihydroorotase activity"/>
    <property type="evidence" value="ECO:0007669"/>
    <property type="project" value="UniProtKB-EC"/>
</dbReference>
<accession>A0A015TZL0</accession>
<evidence type="ECO:0000256" key="4">
    <source>
        <dbReference type="ARBA" id="ARBA00022723"/>
    </source>
</evidence>
<dbReference type="Gene3D" id="2.30.40.10">
    <property type="entry name" value="Urease, subunit C, domain 1"/>
    <property type="match status" value="1"/>
</dbReference>
<dbReference type="InterPro" id="IPR032466">
    <property type="entry name" value="Metal_Hydrolase"/>
</dbReference>
<dbReference type="PATRIC" id="fig|1339316.3.peg.3295"/>
<keyword evidence="4" id="KW-0479">Metal-binding</keyword>
<dbReference type="GeneID" id="60367594"/>
<comment type="similarity">
    <text evidence="3">Belongs to the metallo-dependent hydrolases superfamily. DHOase family. Class I DHOase subfamily.</text>
</comment>
<dbReference type="InterPro" id="IPR006680">
    <property type="entry name" value="Amidohydro-rel"/>
</dbReference>
<evidence type="ECO:0000313" key="8">
    <source>
        <dbReference type="Proteomes" id="UP000020773"/>
    </source>
</evidence>
<dbReference type="Gene3D" id="3.20.20.140">
    <property type="entry name" value="Metal-dependent hydrolases"/>
    <property type="match status" value="1"/>
</dbReference>
<gene>
    <name evidence="7" type="primary">pyrC</name>
    <name evidence="7" type="ORF">M125_3478</name>
</gene>
<dbReference type="SUPFAM" id="SSF51338">
    <property type="entry name" value="Composite domain of metallo-dependent hydrolases"/>
    <property type="match status" value="1"/>
</dbReference>
<evidence type="ECO:0000256" key="1">
    <source>
        <dbReference type="ARBA" id="ARBA00001947"/>
    </source>
</evidence>
<comment type="function">
    <text evidence="2">Catalyzes the reversible cyclization of carbamoyl aspartate to dihydroorotate.</text>
</comment>
<evidence type="ECO:0000256" key="5">
    <source>
        <dbReference type="ARBA" id="ARBA00022801"/>
    </source>
</evidence>
<feature type="domain" description="Amidohydrolase-related" evidence="6">
    <location>
        <begin position="53"/>
        <end position="439"/>
    </location>
</feature>
<dbReference type="CDD" id="cd01318">
    <property type="entry name" value="DHOase_IIb"/>
    <property type="match status" value="1"/>
</dbReference>
<dbReference type="Pfam" id="PF01979">
    <property type="entry name" value="Amidohydro_1"/>
    <property type="match status" value="1"/>
</dbReference>
<evidence type="ECO:0000256" key="3">
    <source>
        <dbReference type="ARBA" id="ARBA00010286"/>
    </source>
</evidence>
<organism evidence="7 8">
    <name type="scientific">Bacteroides fragilis str. 3998T(B)3</name>
    <dbReference type="NCBI Taxonomy" id="1339316"/>
    <lineage>
        <taxon>Bacteria</taxon>
        <taxon>Pseudomonadati</taxon>
        <taxon>Bacteroidota</taxon>
        <taxon>Bacteroidia</taxon>
        <taxon>Bacteroidales</taxon>
        <taxon>Bacteroidaceae</taxon>
        <taxon>Bacteroides</taxon>
    </lineage>
</organism>
<dbReference type="Proteomes" id="UP000020773">
    <property type="component" value="Unassembled WGS sequence"/>
</dbReference>
<name>A0A015TZL0_BACFG</name>
<evidence type="ECO:0000313" key="7">
    <source>
        <dbReference type="EMBL" id="EXY89834.1"/>
    </source>
</evidence>
<protein>
    <submittedName>
        <fullName evidence="7">Dihydroorotase, multifunctional complex type domain protein</fullName>
        <ecNumber evidence="7">3.5.2.3</ecNumber>
    </submittedName>
</protein>
<comment type="cofactor">
    <cofactor evidence="1">
        <name>Zn(2+)</name>
        <dbReference type="ChEBI" id="CHEBI:29105"/>
    </cofactor>
</comment>
<dbReference type="PROSITE" id="PS00483">
    <property type="entry name" value="DIHYDROOROTASE_2"/>
    <property type="match status" value="1"/>
</dbReference>
<dbReference type="NCBIfam" id="NF006688">
    <property type="entry name" value="PRK09236.1"/>
    <property type="match status" value="1"/>
</dbReference>
<dbReference type="InterPro" id="IPR050138">
    <property type="entry name" value="DHOase/Allantoinase_Hydrolase"/>
</dbReference>
<dbReference type="InterPro" id="IPR011059">
    <property type="entry name" value="Metal-dep_hydrolase_composite"/>
</dbReference>